<dbReference type="OrthoDB" id="9808150at2"/>
<dbReference type="HAMAP" id="MF_00328">
    <property type="entry name" value="Guanylate_kinase"/>
    <property type="match status" value="1"/>
</dbReference>
<dbReference type="AlphaFoldDB" id="A0A2S2E6R1"/>
<evidence type="ECO:0000256" key="1">
    <source>
        <dbReference type="ARBA" id="ARBA00003531"/>
    </source>
</evidence>
<evidence type="ECO:0000256" key="11">
    <source>
        <dbReference type="ARBA" id="ARBA00030128"/>
    </source>
</evidence>
<dbReference type="GO" id="GO:0005524">
    <property type="term" value="F:ATP binding"/>
    <property type="evidence" value="ECO:0007669"/>
    <property type="project" value="UniProtKB-UniRule"/>
</dbReference>
<dbReference type="Gene3D" id="3.40.50.300">
    <property type="entry name" value="P-loop containing nucleotide triphosphate hydrolases"/>
    <property type="match status" value="1"/>
</dbReference>
<keyword evidence="16" id="KW-1185">Reference proteome</keyword>
<evidence type="ECO:0000256" key="9">
    <source>
        <dbReference type="ARBA" id="ARBA00022777"/>
    </source>
</evidence>
<dbReference type="FunFam" id="3.40.50.300:FF:000855">
    <property type="entry name" value="Guanylate kinase"/>
    <property type="match status" value="1"/>
</dbReference>
<dbReference type="PROSITE" id="PS00856">
    <property type="entry name" value="GUANYLATE_KINASE_1"/>
    <property type="match status" value="1"/>
</dbReference>
<comment type="function">
    <text evidence="1 13">Essential for recycling GMP and indirectly, cGMP.</text>
</comment>
<organism evidence="15 16">
    <name type="scientific">Saliniradius amylolyticus</name>
    <dbReference type="NCBI Taxonomy" id="2183582"/>
    <lineage>
        <taxon>Bacteria</taxon>
        <taxon>Pseudomonadati</taxon>
        <taxon>Pseudomonadota</taxon>
        <taxon>Gammaproteobacteria</taxon>
        <taxon>Alteromonadales</taxon>
        <taxon>Alteromonadaceae</taxon>
        <taxon>Saliniradius</taxon>
    </lineage>
</organism>
<evidence type="ECO:0000256" key="2">
    <source>
        <dbReference type="ARBA" id="ARBA00004496"/>
    </source>
</evidence>
<dbReference type="Proteomes" id="UP000245728">
    <property type="component" value="Chromosome"/>
</dbReference>
<dbReference type="InterPro" id="IPR008145">
    <property type="entry name" value="GK/Ca_channel_bsu"/>
</dbReference>
<keyword evidence="8 13" id="KW-0547">Nucleotide-binding</keyword>
<evidence type="ECO:0000256" key="7">
    <source>
        <dbReference type="ARBA" id="ARBA00022679"/>
    </source>
</evidence>
<evidence type="ECO:0000256" key="4">
    <source>
        <dbReference type="ARBA" id="ARBA00012961"/>
    </source>
</evidence>
<dbReference type="Pfam" id="PF00625">
    <property type="entry name" value="Guanylate_kin"/>
    <property type="match status" value="1"/>
</dbReference>
<dbReference type="GO" id="GO:0005829">
    <property type="term" value="C:cytosol"/>
    <property type="evidence" value="ECO:0007669"/>
    <property type="project" value="TreeGrafter"/>
</dbReference>
<evidence type="ECO:0000256" key="10">
    <source>
        <dbReference type="ARBA" id="ARBA00022840"/>
    </source>
</evidence>
<dbReference type="Gene3D" id="3.30.63.10">
    <property type="entry name" value="Guanylate Kinase phosphate binding domain"/>
    <property type="match status" value="1"/>
</dbReference>
<dbReference type="GO" id="GO:0004385">
    <property type="term" value="F:GMP kinase activity"/>
    <property type="evidence" value="ECO:0007669"/>
    <property type="project" value="UniProtKB-UniRule"/>
</dbReference>
<dbReference type="NCBIfam" id="TIGR03263">
    <property type="entry name" value="guanyl_kin"/>
    <property type="match status" value="1"/>
</dbReference>
<evidence type="ECO:0000256" key="13">
    <source>
        <dbReference type="HAMAP-Rule" id="MF_00328"/>
    </source>
</evidence>
<keyword evidence="9 13" id="KW-0418">Kinase</keyword>
<evidence type="ECO:0000256" key="3">
    <source>
        <dbReference type="ARBA" id="ARBA00005790"/>
    </source>
</evidence>
<keyword evidence="10 13" id="KW-0067">ATP-binding</keyword>
<keyword evidence="6 13" id="KW-0963">Cytoplasm</keyword>
<dbReference type="FunFam" id="3.30.63.10:FF:000002">
    <property type="entry name" value="Guanylate kinase 1"/>
    <property type="match status" value="1"/>
</dbReference>
<dbReference type="RefSeq" id="WP_109340846.1">
    <property type="nucleotide sequence ID" value="NZ_CP029347.1"/>
</dbReference>
<dbReference type="InterPro" id="IPR027417">
    <property type="entry name" value="P-loop_NTPase"/>
</dbReference>
<keyword evidence="7 13" id="KW-0808">Transferase</keyword>
<dbReference type="PANTHER" id="PTHR23117">
    <property type="entry name" value="GUANYLATE KINASE-RELATED"/>
    <property type="match status" value="1"/>
</dbReference>
<comment type="similarity">
    <text evidence="3 13">Belongs to the guanylate kinase family.</text>
</comment>
<evidence type="ECO:0000259" key="14">
    <source>
        <dbReference type="PROSITE" id="PS50052"/>
    </source>
</evidence>
<dbReference type="PROSITE" id="PS50052">
    <property type="entry name" value="GUANYLATE_KINASE_2"/>
    <property type="match status" value="1"/>
</dbReference>
<dbReference type="InterPro" id="IPR017665">
    <property type="entry name" value="Guanylate_kinase"/>
</dbReference>
<dbReference type="SUPFAM" id="SSF52540">
    <property type="entry name" value="P-loop containing nucleoside triphosphate hydrolases"/>
    <property type="match status" value="1"/>
</dbReference>
<dbReference type="PANTHER" id="PTHR23117:SF13">
    <property type="entry name" value="GUANYLATE KINASE"/>
    <property type="match status" value="1"/>
</dbReference>
<dbReference type="SMART" id="SM00072">
    <property type="entry name" value="GuKc"/>
    <property type="match status" value="1"/>
</dbReference>
<accession>A0A2S2E6R1</accession>
<evidence type="ECO:0000313" key="15">
    <source>
        <dbReference type="EMBL" id="AWL13344.1"/>
    </source>
</evidence>
<protein>
    <recommendedName>
        <fullName evidence="5 13">Guanylate kinase</fullName>
        <ecNumber evidence="4 13">2.7.4.8</ecNumber>
    </recommendedName>
    <alternativeName>
        <fullName evidence="11 13">GMP kinase</fullName>
    </alternativeName>
</protein>
<comment type="catalytic activity">
    <reaction evidence="12 13">
        <text>GMP + ATP = GDP + ADP</text>
        <dbReference type="Rhea" id="RHEA:20780"/>
        <dbReference type="ChEBI" id="CHEBI:30616"/>
        <dbReference type="ChEBI" id="CHEBI:58115"/>
        <dbReference type="ChEBI" id="CHEBI:58189"/>
        <dbReference type="ChEBI" id="CHEBI:456216"/>
        <dbReference type="EC" id="2.7.4.8"/>
    </reaction>
</comment>
<evidence type="ECO:0000313" key="16">
    <source>
        <dbReference type="Proteomes" id="UP000245728"/>
    </source>
</evidence>
<reference evidence="15 16" key="1">
    <citation type="submission" date="2018-05" db="EMBL/GenBank/DDBJ databases">
        <title>Salinimonas sp. HMF8227 Genome sequencing and assembly.</title>
        <authorList>
            <person name="Kang H."/>
            <person name="Kang J."/>
            <person name="Cha I."/>
            <person name="Kim H."/>
            <person name="Joh K."/>
        </authorList>
    </citation>
    <scope>NUCLEOTIDE SEQUENCE [LARGE SCALE GENOMIC DNA]</scope>
    <source>
        <strain evidence="15 16">HMF8227</strain>
    </source>
</reference>
<dbReference type="KEGG" id="salh:HMF8227_02896"/>
<comment type="subcellular location">
    <subcellularLocation>
        <location evidence="2 13">Cytoplasm</location>
    </subcellularLocation>
</comment>
<dbReference type="InterPro" id="IPR008144">
    <property type="entry name" value="Guanylate_kin-like_dom"/>
</dbReference>
<evidence type="ECO:0000256" key="12">
    <source>
        <dbReference type="ARBA" id="ARBA00048594"/>
    </source>
</evidence>
<feature type="binding site" evidence="13">
    <location>
        <begin position="13"/>
        <end position="20"/>
    </location>
    <ligand>
        <name>ATP</name>
        <dbReference type="ChEBI" id="CHEBI:30616"/>
    </ligand>
</feature>
<dbReference type="CDD" id="cd00071">
    <property type="entry name" value="GMPK"/>
    <property type="match status" value="1"/>
</dbReference>
<dbReference type="EC" id="2.7.4.8" evidence="4 13"/>
<dbReference type="InterPro" id="IPR020590">
    <property type="entry name" value="Guanylate_kinase_CS"/>
</dbReference>
<evidence type="ECO:0000256" key="8">
    <source>
        <dbReference type="ARBA" id="ARBA00022741"/>
    </source>
</evidence>
<gene>
    <name evidence="13" type="primary">gmk</name>
    <name evidence="15" type="ORF">HMF8227_02896</name>
</gene>
<dbReference type="EMBL" id="CP029347">
    <property type="protein sequence ID" value="AWL13344.1"/>
    <property type="molecule type" value="Genomic_DNA"/>
</dbReference>
<name>A0A2S2E6R1_9ALTE</name>
<evidence type="ECO:0000256" key="5">
    <source>
        <dbReference type="ARBA" id="ARBA00016296"/>
    </source>
</evidence>
<sequence>MTQITGNLFILAAPSGAGKSSLIRALLTKHHHGDLCPSVSHTTRAPRPGEVDGEHYHFVSKAEFEAMIERGDFFEWAKVFDNYYGTSKAAIDQTLEQGKDVLLDIDWQGARQVKAQRPDTATIFIAPPSAEALRERLKNRQQDSDEVIEQRMTKAKAEISHYDEFDYIVVNDDFDTALKDIEHIVFGQRLRGHQQRQRHRTLFEALLGG</sequence>
<evidence type="ECO:0000256" key="6">
    <source>
        <dbReference type="ARBA" id="ARBA00022490"/>
    </source>
</evidence>
<proteinExistence type="inferred from homology"/>
<feature type="domain" description="Guanylate kinase-like" evidence="14">
    <location>
        <begin position="6"/>
        <end position="186"/>
    </location>
</feature>